<reference evidence="3" key="1">
    <citation type="journal article" date="2021" name="Nat. Commun.">
        <title>Genetic determinants of endophytism in the Arabidopsis root mycobiome.</title>
        <authorList>
            <person name="Mesny F."/>
            <person name="Miyauchi S."/>
            <person name="Thiergart T."/>
            <person name="Pickel B."/>
            <person name="Atanasova L."/>
            <person name="Karlsson M."/>
            <person name="Huettel B."/>
            <person name="Barry K.W."/>
            <person name="Haridas S."/>
            <person name="Chen C."/>
            <person name="Bauer D."/>
            <person name="Andreopoulos W."/>
            <person name="Pangilinan J."/>
            <person name="LaButti K."/>
            <person name="Riley R."/>
            <person name="Lipzen A."/>
            <person name="Clum A."/>
            <person name="Drula E."/>
            <person name="Henrissat B."/>
            <person name="Kohler A."/>
            <person name="Grigoriev I.V."/>
            <person name="Martin F.M."/>
            <person name="Hacquard S."/>
        </authorList>
    </citation>
    <scope>NUCLEOTIDE SEQUENCE</scope>
    <source>
        <strain evidence="3">FSSC 5 MPI-SDFR-AT-0091</strain>
    </source>
</reference>
<feature type="region of interest" description="Disordered" evidence="1">
    <location>
        <begin position="513"/>
        <end position="558"/>
    </location>
</feature>
<feature type="region of interest" description="Disordered" evidence="1">
    <location>
        <begin position="472"/>
        <end position="491"/>
    </location>
</feature>
<dbReference type="Pfam" id="PF25545">
    <property type="entry name" value="DUF7924"/>
    <property type="match status" value="1"/>
</dbReference>
<dbReference type="EMBL" id="JAGTJS010000023">
    <property type="protein sequence ID" value="KAH7237420.1"/>
    <property type="molecule type" value="Genomic_DNA"/>
</dbReference>
<accession>A0A9P9JYK0</accession>
<feature type="domain" description="DUF7924" evidence="2">
    <location>
        <begin position="312"/>
        <end position="460"/>
    </location>
</feature>
<dbReference type="Proteomes" id="UP000736672">
    <property type="component" value="Unassembled WGS sequence"/>
</dbReference>
<gene>
    <name evidence="3" type="ORF">B0J15DRAFT_147707</name>
</gene>
<evidence type="ECO:0000256" key="1">
    <source>
        <dbReference type="SAM" id="MobiDB-lite"/>
    </source>
</evidence>
<keyword evidence="4" id="KW-1185">Reference proteome</keyword>
<sequence>MKDRAPKAQTLNTSKPLTVPPTQRDAVLLQAMKGQPDITSETHPPPMKRSHLMQAVTQAGPRRSARLHARQLSINQDTPLESCHEPQITADAESASKRAGLSQASIQQFDVDQHQPSRATENTRQPKPLERPYSSLSEPKVEREDQLYPASLLWTRHNSNSEREHQPKRTRLTREALALFNKMGEEKGKRASAPAPLEAIVESSTTKTISTTMSGFAMQASRNGILDPLDSKPPVNLDDIRERHAQSRETASPTESAYEGYVKTVGLAPNEATMVVEVTAGLLKRCPDKGYYRAFNQAFTGLTEDAGFNNGLSAPQPDFVEGLKRNEFRPLLIEDHVDGAVLYKDNPKSMTLPHLAGEFKGPGKDLEKARLQSAYDGAALAYGRNQALNCIGKPTIAGHAKITTFTTDGTHLNLFAHYATPSEDGTAEYHQYPISSTNLKSSHQDFRQGYRQLRNAQDCAREESYKLRDQLKEHRKAKNSQPAPLPSIEDKDGCHIIDRVPIYQPAPLVPFGPKHGKASVSQPSHSIEASSPSAADIASSRGYKRPGFHRDRRGQARK</sequence>
<protein>
    <recommendedName>
        <fullName evidence="2">DUF7924 domain-containing protein</fullName>
    </recommendedName>
</protein>
<evidence type="ECO:0000313" key="4">
    <source>
        <dbReference type="Proteomes" id="UP000736672"/>
    </source>
</evidence>
<organism evidence="3 4">
    <name type="scientific">Fusarium solani</name>
    <name type="common">Filamentous fungus</name>
    <dbReference type="NCBI Taxonomy" id="169388"/>
    <lineage>
        <taxon>Eukaryota</taxon>
        <taxon>Fungi</taxon>
        <taxon>Dikarya</taxon>
        <taxon>Ascomycota</taxon>
        <taxon>Pezizomycotina</taxon>
        <taxon>Sordariomycetes</taxon>
        <taxon>Hypocreomycetidae</taxon>
        <taxon>Hypocreales</taxon>
        <taxon>Nectriaceae</taxon>
        <taxon>Fusarium</taxon>
        <taxon>Fusarium solani species complex</taxon>
    </lineage>
</organism>
<feature type="region of interest" description="Disordered" evidence="1">
    <location>
        <begin position="1"/>
        <end position="142"/>
    </location>
</feature>
<dbReference type="InterPro" id="IPR057684">
    <property type="entry name" value="DUF7924"/>
</dbReference>
<dbReference type="OrthoDB" id="5424149at2759"/>
<name>A0A9P9JYK0_FUSSL</name>
<feature type="compositionally biased region" description="Polar residues" evidence="1">
    <location>
        <begin position="102"/>
        <end position="125"/>
    </location>
</feature>
<dbReference type="AlphaFoldDB" id="A0A9P9JYK0"/>
<evidence type="ECO:0000313" key="3">
    <source>
        <dbReference type="EMBL" id="KAH7237420.1"/>
    </source>
</evidence>
<feature type="compositionally biased region" description="Low complexity" evidence="1">
    <location>
        <begin position="526"/>
        <end position="540"/>
    </location>
</feature>
<proteinExistence type="predicted"/>
<feature type="compositionally biased region" description="Basic residues" evidence="1">
    <location>
        <begin position="542"/>
        <end position="558"/>
    </location>
</feature>
<evidence type="ECO:0000259" key="2">
    <source>
        <dbReference type="Pfam" id="PF25545"/>
    </source>
</evidence>
<comment type="caution">
    <text evidence="3">The sequence shown here is derived from an EMBL/GenBank/DDBJ whole genome shotgun (WGS) entry which is preliminary data.</text>
</comment>